<dbReference type="FunFam" id="3.40.50.2300:FF:000002">
    <property type="entry name" value="DNA-binding response regulator PhoP"/>
    <property type="match status" value="1"/>
</dbReference>
<dbReference type="Gene3D" id="1.10.10.10">
    <property type="entry name" value="Winged helix-like DNA-binding domain superfamily/Winged helix DNA-binding domain"/>
    <property type="match status" value="1"/>
</dbReference>
<feature type="modified residue" description="4-aspartylphosphate" evidence="6">
    <location>
        <position position="52"/>
    </location>
</feature>
<dbReference type="PANTHER" id="PTHR48111">
    <property type="entry name" value="REGULATOR OF RPOS"/>
    <property type="match status" value="1"/>
</dbReference>
<dbReference type="AlphaFoldDB" id="Q7NNX7"/>
<dbReference type="SUPFAM" id="SSF52172">
    <property type="entry name" value="CheY-like"/>
    <property type="match status" value="1"/>
</dbReference>
<evidence type="ECO:0000313" key="10">
    <source>
        <dbReference type="EMBL" id="BAC88222.1"/>
    </source>
</evidence>
<dbReference type="KEGG" id="gvi:glr0281"/>
<dbReference type="STRING" id="251221.gene:10757753"/>
<dbReference type="GO" id="GO:0000156">
    <property type="term" value="F:phosphorelay response regulator activity"/>
    <property type="evidence" value="ECO:0000318"/>
    <property type="project" value="GO_Central"/>
</dbReference>
<dbReference type="CDD" id="cd00383">
    <property type="entry name" value="trans_reg_C"/>
    <property type="match status" value="1"/>
</dbReference>
<dbReference type="Gene3D" id="3.40.50.2300">
    <property type="match status" value="1"/>
</dbReference>
<evidence type="ECO:0000259" key="8">
    <source>
        <dbReference type="PROSITE" id="PS50110"/>
    </source>
</evidence>
<dbReference type="InterPro" id="IPR011006">
    <property type="entry name" value="CheY-like_superfamily"/>
</dbReference>
<reference evidence="10 11" key="2">
    <citation type="journal article" date="2003" name="DNA Res.">
        <title>Complete genome structure of Gloeobacter violaceus PCC 7421, a cyanobacterium that lacks thylakoids (supplement).</title>
        <authorList>
            <person name="Nakamura Y."/>
            <person name="Kaneko T."/>
            <person name="Sato S."/>
            <person name="Mimuro M."/>
            <person name="Miyashita H."/>
            <person name="Tsuchiya T."/>
            <person name="Sasamoto S."/>
            <person name="Watanabe A."/>
            <person name="Kawashima K."/>
            <person name="Kishida Y."/>
            <person name="Kiyokawa C."/>
            <person name="Kohara M."/>
            <person name="Matsumoto M."/>
            <person name="Matsuno A."/>
            <person name="Nakazaki N."/>
            <person name="Shimpo S."/>
            <person name="Takeuchi C."/>
            <person name="Yamada M."/>
            <person name="Tabata S."/>
        </authorList>
    </citation>
    <scope>NUCLEOTIDE SEQUENCE [LARGE SCALE GENOMIC DNA]</scope>
    <source>
        <strain evidence="11">ATCC 29082 / PCC 7421</strain>
    </source>
</reference>
<keyword evidence="2" id="KW-0902">Two-component regulatory system</keyword>
<evidence type="ECO:0000313" key="11">
    <source>
        <dbReference type="Proteomes" id="UP000000557"/>
    </source>
</evidence>
<evidence type="ECO:0000256" key="5">
    <source>
        <dbReference type="ARBA" id="ARBA00023163"/>
    </source>
</evidence>
<evidence type="ECO:0000256" key="1">
    <source>
        <dbReference type="ARBA" id="ARBA00022553"/>
    </source>
</evidence>
<dbReference type="PhylomeDB" id="Q7NNX7"/>
<dbReference type="GO" id="GO:0005829">
    <property type="term" value="C:cytosol"/>
    <property type="evidence" value="ECO:0000318"/>
    <property type="project" value="GO_Central"/>
</dbReference>
<feature type="domain" description="OmpR/PhoB-type" evidence="9">
    <location>
        <begin position="125"/>
        <end position="224"/>
    </location>
</feature>
<dbReference type="InterPro" id="IPR036388">
    <property type="entry name" value="WH-like_DNA-bd_sf"/>
</dbReference>
<proteinExistence type="predicted"/>
<evidence type="ECO:0000256" key="7">
    <source>
        <dbReference type="PROSITE-ProRule" id="PRU01091"/>
    </source>
</evidence>
<dbReference type="PROSITE" id="PS51755">
    <property type="entry name" value="OMPR_PHOB"/>
    <property type="match status" value="1"/>
</dbReference>
<dbReference type="Proteomes" id="UP000000557">
    <property type="component" value="Chromosome"/>
</dbReference>
<evidence type="ECO:0000259" key="9">
    <source>
        <dbReference type="PROSITE" id="PS51755"/>
    </source>
</evidence>
<dbReference type="SMART" id="SM00448">
    <property type="entry name" value="REC"/>
    <property type="match status" value="1"/>
</dbReference>
<keyword evidence="1 6" id="KW-0597">Phosphoprotein</keyword>
<evidence type="ECO:0000256" key="2">
    <source>
        <dbReference type="ARBA" id="ARBA00023012"/>
    </source>
</evidence>
<dbReference type="PANTHER" id="PTHR48111:SF15">
    <property type="entry name" value="OMPR SUBFAMILY"/>
    <property type="match status" value="1"/>
</dbReference>
<accession>Q7NNX7</accession>
<dbReference type="PROSITE" id="PS50110">
    <property type="entry name" value="RESPONSE_REGULATORY"/>
    <property type="match status" value="1"/>
</dbReference>
<keyword evidence="3" id="KW-0805">Transcription regulation</keyword>
<dbReference type="Pfam" id="PF00486">
    <property type="entry name" value="Trans_reg_C"/>
    <property type="match status" value="1"/>
</dbReference>
<dbReference type="Gene3D" id="6.10.250.690">
    <property type="match status" value="1"/>
</dbReference>
<dbReference type="GO" id="GO:0006355">
    <property type="term" value="P:regulation of DNA-templated transcription"/>
    <property type="evidence" value="ECO:0000318"/>
    <property type="project" value="GO_Central"/>
</dbReference>
<dbReference type="CDD" id="cd19935">
    <property type="entry name" value="REC_OmpR_CusR-like"/>
    <property type="match status" value="1"/>
</dbReference>
<dbReference type="eggNOG" id="COG0745">
    <property type="taxonomic scope" value="Bacteria"/>
</dbReference>
<evidence type="ECO:0000256" key="4">
    <source>
        <dbReference type="ARBA" id="ARBA00023125"/>
    </source>
</evidence>
<dbReference type="SMART" id="SM00862">
    <property type="entry name" value="Trans_reg_C"/>
    <property type="match status" value="1"/>
</dbReference>
<dbReference type="InParanoid" id="Q7NNX7"/>
<dbReference type="RefSeq" id="WP_011140285.1">
    <property type="nucleotide sequence ID" value="NC_005125.1"/>
</dbReference>
<keyword evidence="11" id="KW-1185">Reference proteome</keyword>
<dbReference type="InterPro" id="IPR001789">
    <property type="entry name" value="Sig_transdc_resp-reg_receiver"/>
</dbReference>
<evidence type="ECO:0000256" key="6">
    <source>
        <dbReference type="PROSITE-ProRule" id="PRU00169"/>
    </source>
</evidence>
<name>Q7NNX7_GLOVI</name>
<feature type="DNA-binding region" description="OmpR/PhoB-type" evidence="7">
    <location>
        <begin position="125"/>
        <end position="224"/>
    </location>
</feature>
<keyword evidence="4 7" id="KW-0238">DNA-binding</keyword>
<dbReference type="GO" id="GO:0000976">
    <property type="term" value="F:transcription cis-regulatory region binding"/>
    <property type="evidence" value="ECO:0000318"/>
    <property type="project" value="GO_Central"/>
</dbReference>
<dbReference type="EMBL" id="BA000045">
    <property type="protein sequence ID" value="BAC88222.1"/>
    <property type="molecule type" value="Genomic_DNA"/>
</dbReference>
<gene>
    <name evidence="10" type="ordered locus">glr0281</name>
</gene>
<dbReference type="OrthoDB" id="483651at2"/>
<organism evidence="10 11">
    <name type="scientific">Gloeobacter violaceus (strain ATCC 29082 / PCC 7421)</name>
    <dbReference type="NCBI Taxonomy" id="251221"/>
    <lineage>
        <taxon>Bacteria</taxon>
        <taxon>Bacillati</taxon>
        <taxon>Cyanobacteriota</taxon>
        <taxon>Cyanophyceae</taxon>
        <taxon>Gloeobacterales</taxon>
        <taxon>Gloeobacteraceae</taxon>
        <taxon>Gloeobacter</taxon>
    </lineage>
</organism>
<dbReference type="InterPro" id="IPR039420">
    <property type="entry name" value="WalR-like"/>
</dbReference>
<dbReference type="EnsemblBacteria" id="BAC88222">
    <property type="protein sequence ID" value="BAC88222"/>
    <property type="gene ID" value="BAC88222"/>
</dbReference>
<dbReference type="InterPro" id="IPR001867">
    <property type="entry name" value="OmpR/PhoB-type_DNA-bd"/>
</dbReference>
<feature type="domain" description="Response regulatory" evidence="8">
    <location>
        <begin position="3"/>
        <end position="117"/>
    </location>
</feature>
<sequence>MVRILLAEDDERIAIPLAEDLTHQHYLVDVAADGKAAWHYATSYHYDVLLLDVMLPEIDGFALCRRLREAGYEQPILMLTALDRTTDRVAGLDSGADDYLVKPFSLEELGARVRALLRRSGPTRGPVLKAGPLSLDPLMLQATYGGLPVHLTPKEYRLLECLLRHPGQIFSREMLLDRLWEPAHAGGDDAVKALVLRLRRKLQEAGAPQDLLKTVHGFGYCFNRCAMEHE</sequence>
<dbReference type="HOGENOM" id="CLU_000445_30_1_3"/>
<evidence type="ECO:0000256" key="3">
    <source>
        <dbReference type="ARBA" id="ARBA00023015"/>
    </source>
</evidence>
<dbReference type="GO" id="GO:0032993">
    <property type="term" value="C:protein-DNA complex"/>
    <property type="evidence" value="ECO:0000318"/>
    <property type="project" value="GO_Central"/>
</dbReference>
<protein>
    <submittedName>
        <fullName evidence="10">Two-component response regulator</fullName>
    </submittedName>
</protein>
<reference evidence="10 11" key="1">
    <citation type="journal article" date="2003" name="DNA Res.">
        <title>Complete genome structure of Gloeobacter violaceus PCC 7421, a cyanobacterium that lacks thylakoids.</title>
        <authorList>
            <person name="Nakamura Y."/>
            <person name="Kaneko T."/>
            <person name="Sato S."/>
            <person name="Mimuro M."/>
            <person name="Miyashita H."/>
            <person name="Tsuchiya T."/>
            <person name="Sasamoto S."/>
            <person name="Watanabe A."/>
            <person name="Kawashima K."/>
            <person name="Kishida Y."/>
            <person name="Kiyokawa C."/>
            <person name="Kohara M."/>
            <person name="Matsumoto M."/>
            <person name="Matsuno A."/>
            <person name="Nakazaki N."/>
            <person name="Shimpo S."/>
            <person name="Takeuchi C."/>
            <person name="Yamada M."/>
            <person name="Tabata S."/>
        </authorList>
    </citation>
    <scope>NUCLEOTIDE SEQUENCE [LARGE SCALE GENOMIC DNA]</scope>
    <source>
        <strain evidence="11">ATCC 29082 / PCC 7421</strain>
    </source>
</reference>
<keyword evidence="5" id="KW-0804">Transcription</keyword>
<dbReference type="Pfam" id="PF00072">
    <property type="entry name" value="Response_reg"/>
    <property type="match status" value="1"/>
</dbReference>